<keyword evidence="13" id="KW-1185">Reference proteome</keyword>
<comment type="cofactor">
    <cofactor evidence="10">
        <name>FAD</name>
        <dbReference type="ChEBI" id="CHEBI:57692"/>
    </cofactor>
    <text evidence="10">Binds 1 FAD per dimer.</text>
</comment>
<dbReference type="Pfam" id="PF00766">
    <property type="entry name" value="ETF_alpha"/>
    <property type="match status" value="1"/>
</dbReference>
<evidence type="ECO:0000313" key="12">
    <source>
        <dbReference type="EMBL" id="MBB5045294.1"/>
    </source>
</evidence>
<feature type="binding site" evidence="10">
    <location>
        <begin position="261"/>
        <end position="268"/>
    </location>
    <ligand>
        <name>FAD</name>
        <dbReference type="ChEBI" id="CHEBI:57692"/>
    </ligand>
</feature>
<dbReference type="GO" id="GO:0009055">
    <property type="term" value="F:electron transfer activity"/>
    <property type="evidence" value="ECO:0007669"/>
    <property type="project" value="InterPro"/>
</dbReference>
<comment type="similarity">
    <text evidence="1">Belongs to the ETF alpha-subunit/FixB family.</text>
</comment>
<dbReference type="AlphaFoldDB" id="A0A7W7YZM4"/>
<dbReference type="GO" id="GO:0033539">
    <property type="term" value="P:fatty acid beta-oxidation using acyl-CoA dehydrogenase"/>
    <property type="evidence" value="ECO:0007669"/>
    <property type="project" value="TreeGrafter"/>
</dbReference>
<dbReference type="Pfam" id="PF01012">
    <property type="entry name" value="ETF"/>
    <property type="match status" value="1"/>
</dbReference>
<accession>A0A7W7YZM4</accession>
<sequence>MTTLLIAEHDHAILKDSTNKALTAASQLGAEVHVLVAGGGEGTKAAAEAASMLAGVTKVLVADDALYAHDLAEPLAALLVALAPNYDALVAPATSRFKNVMPRVAALLDVMQVSEIIKVIAPDTYERPIYAGNAIQTVKSKDAKKVITVRTSTFAAAPGEGGSAAIESVAAAGDPAVSSFVGEEVAKSDRPELTSAKIIVSGGRAMQSRENFTKYIEPLADKLGAGVGASRAAVDAGYAPNDWQVGQTGKVVAPELYVAIGISGAIQHLAGMKDSKVIVAINKDEDAPIFQVADYGLVADLYQAVPELTEALGKLGK</sequence>
<dbReference type="EMBL" id="JACHIH010000001">
    <property type="protein sequence ID" value="MBB5045294.1"/>
    <property type="molecule type" value="Genomic_DNA"/>
</dbReference>
<evidence type="ECO:0000256" key="5">
    <source>
        <dbReference type="ARBA" id="ARBA00022827"/>
    </source>
</evidence>
<evidence type="ECO:0000256" key="4">
    <source>
        <dbReference type="ARBA" id="ARBA00022630"/>
    </source>
</evidence>
<evidence type="ECO:0000313" key="13">
    <source>
        <dbReference type="Proteomes" id="UP000542353"/>
    </source>
</evidence>
<dbReference type="FunFam" id="3.40.50.1220:FF:000001">
    <property type="entry name" value="Electron transfer flavoprotein, alpha subunit"/>
    <property type="match status" value="1"/>
</dbReference>
<dbReference type="RefSeq" id="WP_184252970.1">
    <property type="nucleotide sequence ID" value="NZ_JACHIH010000001.1"/>
</dbReference>
<dbReference type="SUPFAM" id="SSF52467">
    <property type="entry name" value="DHS-like NAD/FAD-binding domain"/>
    <property type="match status" value="1"/>
</dbReference>
<dbReference type="InterPro" id="IPR014729">
    <property type="entry name" value="Rossmann-like_a/b/a_fold"/>
</dbReference>
<feature type="binding site" evidence="10">
    <location>
        <begin position="230"/>
        <end position="231"/>
    </location>
    <ligand>
        <name>FAD</name>
        <dbReference type="ChEBI" id="CHEBI:57692"/>
    </ligand>
</feature>
<dbReference type="CDD" id="cd01715">
    <property type="entry name" value="ETF_alpha"/>
    <property type="match status" value="1"/>
</dbReference>
<dbReference type="PIRSF" id="PIRSF000089">
    <property type="entry name" value="Electra_flavoP_a"/>
    <property type="match status" value="1"/>
</dbReference>
<organism evidence="12 13">
    <name type="scientific">Rhodopseudomonas rhenobacensis</name>
    <dbReference type="NCBI Taxonomy" id="87461"/>
    <lineage>
        <taxon>Bacteria</taxon>
        <taxon>Pseudomonadati</taxon>
        <taxon>Pseudomonadota</taxon>
        <taxon>Alphaproteobacteria</taxon>
        <taxon>Hyphomicrobiales</taxon>
        <taxon>Nitrobacteraceae</taxon>
        <taxon>Rhodopseudomonas</taxon>
    </lineage>
</organism>
<feature type="domain" description="Electron transfer flavoprotein alpha/beta-subunit N-terminal" evidence="11">
    <location>
        <begin position="3"/>
        <end position="184"/>
    </location>
</feature>
<reference evidence="12 13" key="1">
    <citation type="submission" date="2020-08" db="EMBL/GenBank/DDBJ databases">
        <title>Genomic Encyclopedia of Type Strains, Phase IV (KMG-IV): sequencing the most valuable type-strain genomes for metagenomic binning, comparative biology and taxonomic classification.</title>
        <authorList>
            <person name="Goeker M."/>
        </authorList>
    </citation>
    <scope>NUCLEOTIDE SEQUENCE [LARGE SCALE GENOMIC DNA]</scope>
    <source>
        <strain evidence="12 13">DSM 12706</strain>
    </source>
</reference>
<dbReference type="PROSITE" id="PS00696">
    <property type="entry name" value="ETF_ALPHA"/>
    <property type="match status" value="1"/>
</dbReference>
<proteinExistence type="inferred from homology"/>
<dbReference type="InterPro" id="IPR014731">
    <property type="entry name" value="ETF_asu_C"/>
</dbReference>
<dbReference type="PANTHER" id="PTHR43153">
    <property type="entry name" value="ELECTRON TRANSFER FLAVOPROTEIN ALPHA"/>
    <property type="match status" value="1"/>
</dbReference>
<evidence type="ECO:0000256" key="6">
    <source>
        <dbReference type="ARBA" id="ARBA00022982"/>
    </source>
</evidence>
<name>A0A7W7YZM4_9BRAD</name>
<keyword evidence="4" id="KW-0285">Flavoprotein</keyword>
<dbReference type="GO" id="GO:0050660">
    <property type="term" value="F:flavin adenine dinucleotide binding"/>
    <property type="evidence" value="ECO:0007669"/>
    <property type="project" value="InterPro"/>
</dbReference>
<evidence type="ECO:0000256" key="1">
    <source>
        <dbReference type="ARBA" id="ARBA00005817"/>
    </source>
</evidence>
<comment type="subunit">
    <text evidence="2">Heterodimer of an alpha and a beta subunit.</text>
</comment>
<evidence type="ECO:0000256" key="7">
    <source>
        <dbReference type="ARBA" id="ARBA00025649"/>
    </source>
</evidence>
<feature type="binding site" evidence="10">
    <location>
        <position position="282"/>
    </location>
    <ligand>
        <name>FAD</name>
        <dbReference type="ChEBI" id="CHEBI:57692"/>
    </ligand>
</feature>
<evidence type="ECO:0000259" key="11">
    <source>
        <dbReference type="SMART" id="SM00893"/>
    </source>
</evidence>
<keyword evidence="3" id="KW-0813">Transport</keyword>
<evidence type="ECO:0000256" key="9">
    <source>
        <dbReference type="ARBA" id="ARBA00079299"/>
    </source>
</evidence>
<keyword evidence="6" id="KW-0249">Electron transport</keyword>
<evidence type="ECO:0000256" key="10">
    <source>
        <dbReference type="PIRSR" id="PIRSR000089-1"/>
    </source>
</evidence>
<comment type="function">
    <text evidence="7">The electron transfer flavoprotein serves as a specific electron acceptor for other dehydrogenases. It transfers the electrons to the main respiratory chain via ETF-ubiquinone oxidoreductase (ETF dehydrogenase).</text>
</comment>
<dbReference type="PANTHER" id="PTHR43153:SF1">
    <property type="entry name" value="ELECTRON TRANSFER FLAVOPROTEIN SUBUNIT ALPHA, MITOCHONDRIAL"/>
    <property type="match status" value="1"/>
</dbReference>
<dbReference type="SUPFAM" id="SSF52402">
    <property type="entry name" value="Adenine nucleotide alpha hydrolases-like"/>
    <property type="match status" value="1"/>
</dbReference>
<evidence type="ECO:0000256" key="2">
    <source>
        <dbReference type="ARBA" id="ARBA00011355"/>
    </source>
</evidence>
<keyword evidence="5 10" id="KW-0274">FAD</keyword>
<protein>
    <recommendedName>
        <fullName evidence="8">Electron transfer flavoprotein subunit alpha</fullName>
    </recommendedName>
    <alternativeName>
        <fullName evidence="9">Electron transfer flavoprotein large subunit</fullName>
    </alternativeName>
</protein>
<dbReference type="Proteomes" id="UP000542353">
    <property type="component" value="Unassembled WGS sequence"/>
</dbReference>
<dbReference type="Gene3D" id="3.40.50.1220">
    <property type="entry name" value="TPP-binding domain"/>
    <property type="match status" value="1"/>
</dbReference>
<dbReference type="InterPro" id="IPR018206">
    <property type="entry name" value="ETF_asu_C_CS"/>
</dbReference>
<evidence type="ECO:0000256" key="3">
    <source>
        <dbReference type="ARBA" id="ARBA00022448"/>
    </source>
</evidence>
<gene>
    <name evidence="12" type="ORF">HNR60_000023</name>
</gene>
<comment type="caution">
    <text evidence="12">The sequence shown here is derived from an EMBL/GenBank/DDBJ whole genome shotgun (WGS) entry which is preliminary data.</text>
</comment>
<dbReference type="InterPro" id="IPR033947">
    <property type="entry name" value="ETF_alpha_N"/>
</dbReference>
<dbReference type="InterPro" id="IPR014730">
    <property type="entry name" value="ETF_a/b_N"/>
</dbReference>
<evidence type="ECO:0000256" key="8">
    <source>
        <dbReference type="ARBA" id="ARBA00068674"/>
    </source>
</evidence>
<dbReference type="Gene3D" id="3.40.50.620">
    <property type="entry name" value="HUPs"/>
    <property type="match status" value="1"/>
</dbReference>
<dbReference type="InterPro" id="IPR001308">
    <property type="entry name" value="ETF_a/FixB"/>
</dbReference>
<feature type="binding site" evidence="10">
    <location>
        <begin position="244"/>
        <end position="248"/>
    </location>
    <ligand>
        <name>FAD</name>
        <dbReference type="ChEBI" id="CHEBI:57692"/>
    </ligand>
</feature>
<dbReference type="SMART" id="SM00893">
    <property type="entry name" value="ETF"/>
    <property type="match status" value="1"/>
</dbReference>
<feature type="binding site" evidence="10">
    <location>
        <position position="204"/>
    </location>
    <ligand>
        <name>FAD</name>
        <dbReference type="ChEBI" id="CHEBI:57692"/>
    </ligand>
</feature>
<dbReference type="FunFam" id="3.40.50.620:FF:000041">
    <property type="entry name" value="Electron transfer flavoprotein alpha subunit"/>
    <property type="match status" value="1"/>
</dbReference>
<dbReference type="InterPro" id="IPR029035">
    <property type="entry name" value="DHS-like_NAD/FAD-binding_dom"/>
</dbReference>